<dbReference type="RefSeq" id="WP_120024986.1">
    <property type="nucleotide sequence ID" value="NZ_QZFV01000098.1"/>
</dbReference>
<evidence type="ECO:0000313" key="3">
    <source>
        <dbReference type="Proteomes" id="UP000285112"/>
    </source>
</evidence>
<dbReference type="OrthoDB" id="4447445at2"/>
<dbReference type="EMBL" id="QZFV01000098">
    <property type="protein sequence ID" value="RJQ83061.1"/>
    <property type="molecule type" value="Genomic_DNA"/>
</dbReference>
<organism evidence="2 3">
    <name type="scientific">Amycolatopsis panacis</name>
    <dbReference type="NCBI Taxonomy" id="2340917"/>
    <lineage>
        <taxon>Bacteria</taxon>
        <taxon>Bacillati</taxon>
        <taxon>Actinomycetota</taxon>
        <taxon>Actinomycetes</taxon>
        <taxon>Pseudonocardiales</taxon>
        <taxon>Pseudonocardiaceae</taxon>
        <taxon>Amycolatopsis</taxon>
    </lineage>
</organism>
<dbReference type="SUPFAM" id="SSF53474">
    <property type="entry name" value="alpha/beta-Hydrolases"/>
    <property type="match status" value="1"/>
</dbReference>
<dbReference type="InterPro" id="IPR001375">
    <property type="entry name" value="Peptidase_S9_cat"/>
</dbReference>
<comment type="caution">
    <text evidence="2">The sequence shown here is derived from an EMBL/GenBank/DDBJ whole genome shotgun (WGS) entry which is preliminary data.</text>
</comment>
<proteinExistence type="predicted"/>
<sequence>MDQIRAVLGEEKLSYTGYSYGTDLGAVYTTMFPQRSDRILLDSNLGPGGLDSDGGRLFGLGMEERFPDFAKFAPANPKYGLGSTPEEVTSNYHALAARLDASPEGGIDGAMFRNGVFGRIYADANFPALAELWHALDKGQKLPDGPPDPPGTENSLASHLYVICGDTSWPKSTATCQRDVAADHERFPLYGASTANIRPCADWPKQAREFHQALRAQGVESQLVTYPEEGHGVRAFPALTDFLTRSLQWFDRHLRGL</sequence>
<dbReference type="GO" id="GO:0006508">
    <property type="term" value="P:proteolysis"/>
    <property type="evidence" value="ECO:0007669"/>
    <property type="project" value="InterPro"/>
</dbReference>
<evidence type="ECO:0000313" key="2">
    <source>
        <dbReference type="EMBL" id="RJQ83061.1"/>
    </source>
</evidence>
<keyword evidence="3" id="KW-1185">Reference proteome</keyword>
<gene>
    <name evidence="2" type="ORF">D5S19_20520</name>
</gene>
<dbReference type="GO" id="GO:0008236">
    <property type="term" value="F:serine-type peptidase activity"/>
    <property type="evidence" value="ECO:0007669"/>
    <property type="project" value="InterPro"/>
</dbReference>
<name>A0A419I0L8_9PSEU</name>
<feature type="domain" description="Peptidase S9 prolyl oligopeptidase catalytic" evidence="1">
    <location>
        <begin position="204"/>
        <end position="255"/>
    </location>
</feature>
<dbReference type="Proteomes" id="UP000285112">
    <property type="component" value="Unassembled WGS sequence"/>
</dbReference>
<dbReference type="InterPro" id="IPR029058">
    <property type="entry name" value="AB_hydrolase_fold"/>
</dbReference>
<dbReference type="Gene3D" id="3.40.50.1820">
    <property type="entry name" value="alpha/beta hydrolase"/>
    <property type="match status" value="1"/>
</dbReference>
<dbReference type="AlphaFoldDB" id="A0A419I0L8"/>
<evidence type="ECO:0000259" key="1">
    <source>
        <dbReference type="Pfam" id="PF00326"/>
    </source>
</evidence>
<protein>
    <recommendedName>
        <fullName evidence="1">Peptidase S9 prolyl oligopeptidase catalytic domain-containing protein</fullName>
    </recommendedName>
</protein>
<dbReference type="Pfam" id="PF00326">
    <property type="entry name" value="Peptidase_S9"/>
    <property type="match status" value="1"/>
</dbReference>
<accession>A0A419I0L8</accession>
<reference evidence="2 3" key="1">
    <citation type="submission" date="2018-09" db="EMBL/GenBank/DDBJ databases">
        <title>YIM PH 21725 draft genome.</title>
        <authorList>
            <person name="Miao C."/>
        </authorList>
    </citation>
    <scope>NUCLEOTIDE SEQUENCE [LARGE SCALE GENOMIC DNA]</scope>
    <source>
        <strain evidence="3">YIM PH21725</strain>
    </source>
</reference>